<accession>A0A4U0WV01</accession>
<evidence type="ECO:0000313" key="1">
    <source>
        <dbReference type="EMBL" id="TKA66887.1"/>
    </source>
</evidence>
<dbReference type="EMBL" id="NAJQ01000611">
    <property type="protein sequence ID" value="TKA66887.1"/>
    <property type="molecule type" value="Genomic_DNA"/>
</dbReference>
<gene>
    <name evidence="1" type="ORF">B0A55_08181</name>
</gene>
<comment type="caution">
    <text evidence="1">The sequence shown here is derived from an EMBL/GenBank/DDBJ whole genome shotgun (WGS) entry which is preliminary data.</text>
</comment>
<reference evidence="1 2" key="1">
    <citation type="submission" date="2017-03" db="EMBL/GenBank/DDBJ databases">
        <title>Genomes of endolithic fungi from Antarctica.</title>
        <authorList>
            <person name="Coleine C."/>
            <person name="Masonjones S."/>
            <person name="Stajich J.E."/>
        </authorList>
    </citation>
    <scope>NUCLEOTIDE SEQUENCE [LARGE SCALE GENOMIC DNA]</scope>
    <source>
        <strain evidence="1 2">CCFEE 5184</strain>
    </source>
</reference>
<dbReference type="Proteomes" id="UP000309340">
    <property type="component" value="Unassembled WGS sequence"/>
</dbReference>
<dbReference type="OrthoDB" id="72726at2759"/>
<name>A0A4U0WV01_9PEZI</name>
<keyword evidence="2" id="KW-1185">Reference proteome</keyword>
<evidence type="ECO:0000313" key="2">
    <source>
        <dbReference type="Proteomes" id="UP000309340"/>
    </source>
</evidence>
<organism evidence="1 2">
    <name type="scientific">Friedmanniomyces simplex</name>
    <dbReference type="NCBI Taxonomy" id="329884"/>
    <lineage>
        <taxon>Eukaryota</taxon>
        <taxon>Fungi</taxon>
        <taxon>Dikarya</taxon>
        <taxon>Ascomycota</taxon>
        <taxon>Pezizomycotina</taxon>
        <taxon>Dothideomycetes</taxon>
        <taxon>Dothideomycetidae</taxon>
        <taxon>Mycosphaerellales</taxon>
        <taxon>Teratosphaeriaceae</taxon>
        <taxon>Friedmanniomyces</taxon>
    </lineage>
</organism>
<dbReference type="AlphaFoldDB" id="A0A4U0WV01"/>
<evidence type="ECO:0008006" key="3">
    <source>
        <dbReference type="Google" id="ProtNLM"/>
    </source>
</evidence>
<protein>
    <recommendedName>
        <fullName evidence="3">F-box domain-containing protein</fullName>
    </recommendedName>
</protein>
<sequence>MAPSLLSLPPELRYAIYHVVISEDTPPFEIGAAGHILNQPGLLAVCRQIRHEALPIHQNYVPTAVASISVNILGFDFAALMSYIDTLSPEQREAVASNGSLSIKLTLSDDHEQRHAWQNLGRWLRYCGTELATRIISTTGPTPKDSAYRFVGDIPQRRITGVAELSTIMASVTFAAPERTTGGVRPSRLMNAEWGAVRTAWEERRAGMRREEQERERARVCATLQAQYQLLRTARIALLAQLGGNLYQGQAGS</sequence>
<proteinExistence type="predicted"/>